<keyword evidence="1" id="KW-0677">Repeat</keyword>
<accession>A0A5D6VD02</accession>
<dbReference type="AlphaFoldDB" id="A0A5D6VD02"/>
<comment type="caution">
    <text evidence="4">The sequence shown here is derived from an EMBL/GenBank/DDBJ whole genome shotgun (WGS) entry which is preliminary data.</text>
</comment>
<dbReference type="InterPro" id="IPR011042">
    <property type="entry name" value="6-blade_b-propeller_TolB-like"/>
</dbReference>
<dbReference type="PANTHER" id="PTHR13833:SF71">
    <property type="entry name" value="NHL DOMAIN-CONTAINING PROTEIN"/>
    <property type="match status" value="1"/>
</dbReference>
<dbReference type="EMBL" id="VTHL01000003">
    <property type="protein sequence ID" value="TYZ12618.1"/>
    <property type="molecule type" value="Genomic_DNA"/>
</dbReference>
<dbReference type="RefSeq" id="WP_149069857.1">
    <property type="nucleotide sequence ID" value="NZ_VTHL01000003.1"/>
</dbReference>
<dbReference type="PROSITE" id="PS51257">
    <property type="entry name" value="PROKAR_LIPOPROTEIN"/>
    <property type="match status" value="1"/>
</dbReference>
<keyword evidence="5" id="KW-1185">Reference proteome</keyword>
<sequence>MKKRYLLVLLLTAACTQKSSDDSPEPPQTTVTTLAGDGEAGLVDGSGPTARFDYLWGATLDAQGNVYVADHGNGRIRRITPAGQVSTYADFGRPANFAEGPVGVAMSPKGVLYVSMEGQGPLLQVSASGVVSDLPGEAANTSFRYVRSLATDAQGNLYVAELLGAKIDKIDPAGNVTVLAGSGVADHVDGLGTQAQFWGPSAIAVDKQGTVYVADGSCIRRITPAGQVTTIAGSSTIGEADGNGTAAQFDTMYGLTVDANGILYLSDRSTVRRITPAGEVTTLAGGPLGGHADGPASSALFGGTCGITGDPATGLYVCDFGNYVRKVVTK</sequence>
<organism evidence="4 5">
    <name type="scientific">Hymenobacter lutimineralis</name>
    <dbReference type="NCBI Taxonomy" id="2606448"/>
    <lineage>
        <taxon>Bacteria</taxon>
        <taxon>Pseudomonadati</taxon>
        <taxon>Bacteroidota</taxon>
        <taxon>Cytophagia</taxon>
        <taxon>Cytophagales</taxon>
        <taxon>Hymenobacteraceae</taxon>
        <taxon>Hymenobacter</taxon>
    </lineage>
</organism>
<dbReference type="Proteomes" id="UP000322791">
    <property type="component" value="Unassembled WGS sequence"/>
</dbReference>
<dbReference type="InterPro" id="IPR001258">
    <property type="entry name" value="NHL_repeat"/>
</dbReference>
<gene>
    <name evidence="4" type="ORF">FY528_04795</name>
</gene>
<evidence type="ECO:0000256" key="2">
    <source>
        <dbReference type="SAM" id="MobiDB-lite"/>
    </source>
</evidence>
<evidence type="ECO:0000256" key="1">
    <source>
        <dbReference type="ARBA" id="ARBA00022737"/>
    </source>
</evidence>
<dbReference type="SUPFAM" id="SSF63829">
    <property type="entry name" value="Calcium-dependent phosphotriesterase"/>
    <property type="match status" value="1"/>
</dbReference>
<dbReference type="InterPro" id="IPR056822">
    <property type="entry name" value="TEN_NHL"/>
</dbReference>
<evidence type="ECO:0000313" key="4">
    <source>
        <dbReference type="EMBL" id="TYZ12618.1"/>
    </source>
</evidence>
<proteinExistence type="predicted"/>
<feature type="domain" description="Teneurin NHL" evidence="3">
    <location>
        <begin position="193"/>
        <end position="236"/>
    </location>
</feature>
<dbReference type="Pfam" id="PF01436">
    <property type="entry name" value="NHL"/>
    <property type="match status" value="1"/>
</dbReference>
<protein>
    <recommendedName>
        <fullName evidence="3">Teneurin NHL domain-containing protein</fullName>
    </recommendedName>
</protein>
<dbReference type="PANTHER" id="PTHR13833">
    <property type="match status" value="1"/>
</dbReference>
<name>A0A5D6VD02_9BACT</name>
<evidence type="ECO:0000259" key="3">
    <source>
        <dbReference type="Pfam" id="PF25021"/>
    </source>
</evidence>
<dbReference type="Gene3D" id="2.120.10.30">
    <property type="entry name" value="TolB, C-terminal domain"/>
    <property type="match status" value="3"/>
</dbReference>
<reference evidence="4 5" key="1">
    <citation type="submission" date="2019-08" db="EMBL/GenBank/DDBJ databases">
        <authorList>
            <person name="Seo M.-J."/>
        </authorList>
    </citation>
    <scope>NUCLEOTIDE SEQUENCE [LARGE SCALE GENOMIC DNA]</scope>
    <source>
        <strain evidence="4 5">KIGAM108</strain>
    </source>
</reference>
<dbReference type="Pfam" id="PF25021">
    <property type="entry name" value="TEN_NHL"/>
    <property type="match status" value="1"/>
</dbReference>
<feature type="region of interest" description="Disordered" evidence="2">
    <location>
        <begin position="17"/>
        <end position="42"/>
    </location>
</feature>
<evidence type="ECO:0000313" key="5">
    <source>
        <dbReference type="Proteomes" id="UP000322791"/>
    </source>
</evidence>